<organism evidence="1 2">
    <name type="scientific">Paenibacillus agaridevorans</name>
    <dbReference type="NCBI Taxonomy" id="171404"/>
    <lineage>
        <taxon>Bacteria</taxon>
        <taxon>Bacillati</taxon>
        <taxon>Bacillota</taxon>
        <taxon>Bacilli</taxon>
        <taxon>Bacillales</taxon>
        <taxon>Paenibacillaceae</taxon>
        <taxon>Paenibacillus</taxon>
    </lineage>
</organism>
<keyword evidence="2" id="KW-1185">Reference proteome</keyword>
<proteinExistence type="predicted"/>
<dbReference type="Proteomes" id="UP000245202">
    <property type="component" value="Unassembled WGS sequence"/>
</dbReference>
<reference evidence="1 2" key="1">
    <citation type="submission" date="2017-08" db="EMBL/GenBank/DDBJ databases">
        <title>Substantial Increase in Enzyme Production by Combined Drug-Resistance Mutations in Paenibacillus agaridevorans.</title>
        <authorList>
            <person name="Tanaka Y."/>
            <person name="Funane K."/>
            <person name="Hosaka T."/>
            <person name="Shiwa Y."/>
            <person name="Fujita N."/>
            <person name="Miyazaki T."/>
            <person name="Yoshikawa H."/>
            <person name="Murakami K."/>
            <person name="Kasahara K."/>
            <person name="Inaoka T."/>
            <person name="Hiraga Y."/>
            <person name="Ochi K."/>
        </authorList>
    </citation>
    <scope>NUCLEOTIDE SEQUENCE [LARGE SCALE GENOMIC DNA]</scope>
    <source>
        <strain evidence="1 2">T-3040</strain>
    </source>
</reference>
<sequence>MDAAHVSPLRKLLQQAGFPPRKGVSPKWRAPEEESLASIIHAEEAEDVEEAEWQPVIPVPGVEGLYVADHASIRRCELASDPVPERLLAADWASVPQMWSRQLRDYHLSTRKELLQKAITLETSVRIVTNQGMRTFVPERLEGRGGMEWSVAGSWGDNVSDQPVRLTPDMWGEMGIDLPDGIVT</sequence>
<evidence type="ECO:0000313" key="1">
    <source>
        <dbReference type="EMBL" id="GBG06318.1"/>
    </source>
</evidence>
<gene>
    <name evidence="1" type="ORF">PAT3040_00842</name>
</gene>
<name>A0A2R5EMW2_9BACL</name>
<comment type="caution">
    <text evidence="1">The sequence shown here is derived from an EMBL/GenBank/DDBJ whole genome shotgun (WGS) entry which is preliminary data.</text>
</comment>
<dbReference type="EMBL" id="BDQX01000041">
    <property type="protein sequence ID" value="GBG06318.1"/>
    <property type="molecule type" value="Genomic_DNA"/>
</dbReference>
<accession>A0A2R5EMW2</accession>
<dbReference type="AlphaFoldDB" id="A0A2R5EMW2"/>
<evidence type="ECO:0000313" key="2">
    <source>
        <dbReference type="Proteomes" id="UP000245202"/>
    </source>
</evidence>
<protein>
    <submittedName>
        <fullName evidence="1">Uncharacterized protein</fullName>
    </submittedName>
</protein>